<proteinExistence type="predicted"/>
<dbReference type="GO" id="GO:0046872">
    <property type="term" value="F:metal ion binding"/>
    <property type="evidence" value="ECO:0007669"/>
    <property type="project" value="UniProtKB-KW"/>
</dbReference>
<evidence type="ECO:0000259" key="4">
    <source>
        <dbReference type="Pfam" id="PF14226"/>
    </source>
</evidence>
<dbReference type="Pfam" id="PF03171">
    <property type="entry name" value="2OG-FeII_Oxy"/>
    <property type="match status" value="1"/>
</dbReference>
<dbReference type="RefSeq" id="XP_022777147.1">
    <property type="nucleotide sequence ID" value="XM_022921412.1"/>
</dbReference>
<keyword evidence="2" id="KW-0408">Iron</keyword>
<dbReference type="Proteomes" id="UP000515121">
    <property type="component" value="Unplaced"/>
</dbReference>
<dbReference type="InterPro" id="IPR026992">
    <property type="entry name" value="DIOX_N"/>
</dbReference>
<dbReference type="InterPro" id="IPR044861">
    <property type="entry name" value="IPNS-like_FE2OG_OXY"/>
</dbReference>
<dbReference type="SUPFAM" id="SSF51197">
    <property type="entry name" value="Clavaminate synthase-like"/>
    <property type="match status" value="1"/>
</dbReference>
<dbReference type="GeneID" id="111318553"/>
<dbReference type="OrthoDB" id="288590at2759"/>
<feature type="domain" description="Isopenicillin N synthase-like Fe(2+) 2OG dioxygenase" evidence="3">
    <location>
        <begin position="167"/>
        <end position="233"/>
    </location>
</feature>
<keyword evidence="6" id="KW-0223">Dioxygenase</keyword>
<evidence type="ECO:0000313" key="6">
    <source>
        <dbReference type="RefSeq" id="XP_022777147.1"/>
    </source>
</evidence>
<organism evidence="5 6">
    <name type="scientific">Durio zibethinus</name>
    <name type="common">Durian</name>
    <dbReference type="NCBI Taxonomy" id="66656"/>
    <lineage>
        <taxon>Eukaryota</taxon>
        <taxon>Viridiplantae</taxon>
        <taxon>Streptophyta</taxon>
        <taxon>Embryophyta</taxon>
        <taxon>Tracheophyta</taxon>
        <taxon>Spermatophyta</taxon>
        <taxon>Magnoliopsida</taxon>
        <taxon>eudicotyledons</taxon>
        <taxon>Gunneridae</taxon>
        <taxon>Pentapetalae</taxon>
        <taxon>rosids</taxon>
        <taxon>malvids</taxon>
        <taxon>Malvales</taxon>
        <taxon>Malvaceae</taxon>
        <taxon>Helicteroideae</taxon>
        <taxon>Durio</taxon>
    </lineage>
</organism>
<name>A0A6P6BJ55_DURZI</name>
<evidence type="ECO:0000259" key="3">
    <source>
        <dbReference type="Pfam" id="PF03171"/>
    </source>
</evidence>
<dbReference type="InterPro" id="IPR027443">
    <property type="entry name" value="IPNS-like_sf"/>
</dbReference>
<dbReference type="Gene3D" id="2.60.120.330">
    <property type="entry name" value="B-lactam Antibiotic, Isopenicillin N Synthase, Chain"/>
    <property type="match status" value="1"/>
</dbReference>
<reference evidence="6" key="1">
    <citation type="submission" date="2025-08" db="UniProtKB">
        <authorList>
            <consortium name="RefSeq"/>
        </authorList>
    </citation>
    <scope>IDENTIFICATION</scope>
    <source>
        <tissue evidence="6">Fruit stalk</tissue>
    </source>
</reference>
<dbReference type="InterPro" id="IPR050231">
    <property type="entry name" value="Iron_ascorbate_oxido_reductase"/>
</dbReference>
<dbReference type="PANTHER" id="PTHR47990">
    <property type="entry name" value="2-OXOGLUTARATE (2OG) AND FE(II)-DEPENDENT OXYGENASE SUPERFAMILY PROTEIN-RELATED"/>
    <property type="match status" value="1"/>
</dbReference>
<dbReference type="AlphaFoldDB" id="A0A6P6BJ55"/>
<keyword evidence="6" id="KW-0560">Oxidoreductase</keyword>
<dbReference type="KEGG" id="dzi:111318553"/>
<feature type="domain" description="Non-haem dioxygenase N-terminal" evidence="4">
    <location>
        <begin position="9"/>
        <end position="88"/>
    </location>
</feature>
<accession>A0A6P6BJ55</accession>
<keyword evidence="1" id="KW-0479">Metal-binding</keyword>
<dbReference type="Pfam" id="PF14226">
    <property type="entry name" value="DIOX_N"/>
    <property type="match status" value="1"/>
</dbReference>
<evidence type="ECO:0000256" key="1">
    <source>
        <dbReference type="ARBA" id="ARBA00022723"/>
    </source>
</evidence>
<sequence>MGSQTPLNIPVIDFTKPDLKPGTIDWDLVKGQVQQALQEYGCFEARFDEIPLDLREAIFGAVEELFDLPLQIKARNISKKPFHGYVGQYPQVPLYESMGIDDADITEKVDAQISTLWPQGNTSFSKTIHSFSKQLSELDQMIRRMILESFHLEKYLDEHMDSTNYLLRMMKYKGPKTTETKLGLNSHTDKNVVTILFQNEVDGLQVQTKDREWIEVKPSKNTFIVMIGESLYVSLILASLFTNS</sequence>
<keyword evidence="5" id="KW-1185">Reference proteome</keyword>
<protein>
    <submittedName>
        <fullName evidence="6">Probable 2-oxoglutarate-dependent dioxygenase AOP1.2</fullName>
    </submittedName>
</protein>
<evidence type="ECO:0000313" key="5">
    <source>
        <dbReference type="Proteomes" id="UP000515121"/>
    </source>
</evidence>
<evidence type="ECO:0000256" key="2">
    <source>
        <dbReference type="ARBA" id="ARBA00023004"/>
    </source>
</evidence>
<dbReference type="GO" id="GO:0051213">
    <property type="term" value="F:dioxygenase activity"/>
    <property type="evidence" value="ECO:0007669"/>
    <property type="project" value="UniProtKB-KW"/>
</dbReference>
<gene>
    <name evidence="6" type="primary">LOC111318553</name>
</gene>